<accession>A0AAD2GAW1</accession>
<gene>
    <name evidence="2" type="ORF">CYCCA115_LOCUS21691</name>
</gene>
<dbReference type="InterPro" id="IPR032675">
    <property type="entry name" value="LRR_dom_sf"/>
</dbReference>
<dbReference type="Proteomes" id="UP001295423">
    <property type="component" value="Unassembled WGS sequence"/>
</dbReference>
<name>A0AAD2GAW1_9STRA</name>
<organism evidence="2 3">
    <name type="scientific">Cylindrotheca closterium</name>
    <dbReference type="NCBI Taxonomy" id="2856"/>
    <lineage>
        <taxon>Eukaryota</taxon>
        <taxon>Sar</taxon>
        <taxon>Stramenopiles</taxon>
        <taxon>Ochrophyta</taxon>
        <taxon>Bacillariophyta</taxon>
        <taxon>Bacillariophyceae</taxon>
        <taxon>Bacillariophycidae</taxon>
        <taxon>Bacillariales</taxon>
        <taxon>Bacillariaceae</taxon>
        <taxon>Cylindrotheca</taxon>
    </lineage>
</organism>
<dbReference type="Gene3D" id="3.80.10.10">
    <property type="entry name" value="Ribonuclease Inhibitor"/>
    <property type="match status" value="1"/>
</dbReference>
<sequence length="439" mass="49699">MSFSGIHFISSAMGETDEYNDIIRRNLVVPKRTMTIDLPINSVMEPEDESSIDEEEEDYNESSSLTSLSLSLEAQVINKNSIAQCRMMERTKIQPTVIKIGWMAFGQLKSLVQVSFCTQGSQLREISSCAFMECTSLQVISLPDSLERISFGAFAACVNLTTVEGKLNQGITIDAFAFRKCESLSNILVPSTGTVDKRAFEGCTRLQECLCGVESVVHASTYCRFEKYPIHKLCYYSSTASVEELLKAMDNMEDEEPPLIVCDMFLMTPFHILCSCAEPRRDLLQALLQKYPSHVLGWKDANGKRAMDYLAINWTPETASLLQMALQVWMLHPIQRWGATAWFNNMEDKVNAILVNYDKDNRTDLLRKACLKMDDHRRNESMTILELAMWNKELGSAERRNSSSSRRHLVLNTCESSCVLSNVAPFLGFDSDYKQNLYS</sequence>
<evidence type="ECO:0000313" key="2">
    <source>
        <dbReference type="EMBL" id="CAJ1966108.1"/>
    </source>
</evidence>
<evidence type="ECO:0000256" key="1">
    <source>
        <dbReference type="SAM" id="MobiDB-lite"/>
    </source>
</evidence>
<keyword evidence="3" id="KW-1185">Reference proteome</keyword>
<proteinExistence type="predicted"/>
<dbReference type="PANTHER" id="PTHR45661:SF3">
    <property type="entry name" value="IG-LIKE DOMAIN-CONTAINING PROTEIN"/>
    <property type="match status" value="1"/>
</dbReference>
<feature type="region of interest" description="Disordered" evidence="1">
    <location>
        <begin position="39"/>
        <end position="58"/>
    </location>
</feature>
<dbReference type="Pfam" id="PF13306">
    <property type="entry name" value="LRR_5"/>
    <property type="match status" value="1"/>
</dbReference>
<dbReference type="InterPro" id="IPR053139">
    <property type="entry name" value="Surface_bspA-like"/>
</dbReference>
<protein>
    <submittedName>
        <fullName evidence="2">Uncharacterized protein</fullName>
    </submittedName>
</protein>
<feature type="compositionally biased region" description="Acidic residues" evidence="1">
    <location>
        <begin position="45"/>
        <end position="58"/>
    </location>
</feature>
<dbReference type="AlphaFoldDB" id="A0AAD2GAW1"/>
<dbReference type="PANTHER" id="PTHR45661">
    <property type="entry name" value="SURFACE ANTIGEN"/>
    <property type="match status" value="1"/>
</dbReference>
<comment type="caution">
    <text evidence="2">The sequence shown here is derived from an EMBL/GenBank/DDBJ whole genome shotgun (WGS) entry which is preliminary data.</text>
</comment>
<dbReference type="SUPFAM" id="SSF52058">
    <property type="entry name" value="L domain-like"/>
    <property type="match status" value="1"/>
</dbReference>
<evidence type="ECO:0000313" key="3">
    <source>
        <dbReference type="Proteomes" id="UP001295423"/>
    </source>
</evidence>
<dbReference type="EMBL" id="CAKOGP040002258">
    <property type="protein sequence ID" value="CAJ1966108.1"/>
    <property type="molecule type" value="Genomic_DNA"/>
</dbReference>
<reference evidence="2" key="1">
    <citation type="submission" date="2023-08" db="EMBL/GenBank/DDBJ databases">
        <authorList>
            <person name="Audoor S."/>
            <person name="Bilcke G."/>
        </authorList>
    </citation>
    <scope>NUCLEOTIDE SEQUENCE</scope>
</reference>
<dbReference type="InterPro" id="IPR026906">
    <property type="entry name" value="LRR_5"/>
</dbReference>